<evidence type="ECO:0000256" key="5">
    <source>
        <dbReference type="ARBA" id="ARBA00023136"/>
    </source>
</evidence>
<dbReference type="Pfam" id="PF00057">
    <property type="entry name" value="Ldl_recept_a"/>
    <property type="match status" value="1"/>
</dbReference>
<dbReference type="PROSITE" id="PS01209">
    <property type="entry name" value="LDLRA_1"/>
    <property type="match status" value="1"/>
</dbReference>
<keyword evidence="7" id="KW-0325">Glycoprotein</keyword>
<keyword evidence="4 10" id="KW-1133">Transmembrane helix</keyword>
<evidence type="ECO:0000256" key="9">
    <source>
        <dbReference type="SAM" id="MobiDB-lite"/>
    </source>
</evidence>
<keyword evidence="5 10" id="KW-0472">Membrane</keyword>
<feature type="compositionally biased region" description="Polar residues" evidence="9">
    <location>
        <begin position="213"/>
        <end position="231"/>
    </location>
</feature>
<feature type="compositionally biased region" description="Basic and acidic residues" evidence="9">
    <location>
        <begin position="372"/>
        <end position="390"/>
    </location>
</feature>
<evidence type="ECO:0000256" key="2">
    <source>
        <dbReference type="ARBA" id="ARBA00022692"/>
    </source>
</evidence>
<evidence type="ECO:0000259" key="12">
    <source>
        <dbReference type="PROSITE" id="PS50986"/>
    </source>
</evidence>
<dbReference type="SMART" id="SM00192">
    <property type="entry name" value="LDLa"/>
    <property type="match status" value="1"/>
</dbReference>
<dbReference type="Pfam" id="PF07502">
    <property type="entry name" value="MANEC"/>
    <property type="match status" value="1"/>
</dbReference>
<evidence type="ECO:0000256" key="8">
    <source>
        <dbReference type="PROSITE-ProRule" id="PRU00124"/>
    </source>
</evidence>
<comment type="caution">
    <text evidence="13">The sequence shown here is derived from an EMBL/GenBank/DDBJ whole genome shotgun (WGS) entry which is preliminary data.</text>
</comment>
<feature type="compositionally biased region" description="Low complexity" evidence="9">
    <location>
        <begin position="289"/>
        <end position="305"/>
    </location>
</feature>
<protein>
    <recommendedName>
        <fullName evidence="12">MANSC domain-containing protein</fullName>
    </recommendedName>
</protein>
<keyword evidence="6" id="KW-1015">Disulfide bond</keyword>
<evidence type="ECO:0000256" key="6">
    <source>
        <dbReference type="ARBA" id="ARBA00023157"/>
    </source>
</evidence>
<dbReference type="Gene3D" id="4.10.400.10">
    <property type="entry name" value="Low-density Lipoprotein Receptor"/>
    <property type="match status" value="1"/>
</dbReference>
<dbReference type="PROSITE" id="PS50068">
    <property type="entry name" value="LDLRA_2"/>
    <property type="match status" value="1"/>
</dbReference>
<dbReference type="InterPro" id="IPR002172">
    <property type="entry name" value="LDrepeatLR_classA_rpt"/>
</dbReference>
<gene>
    <name evidence="13" type="ORF">HPB52_007122</name>
</gene>
<feature type="chain" id="PRO_5039436769" description="MANSC domain-containing protein" evidence="11">
    <location>
        <begin position="25"/>
        <end position="677"/>
    </location>
</feature>
<evidence type="ECO:0000256" key="1">
    <source>
        <dbReference type="ARBA" id="ARBA00004479"/>
    </source>
</evidence>
<feature type="region of interest" description="Disordered" evidence="9">
    <location>
        <begin position="446"/>
        <end position="588"/>
    </location>
</feature>
<dbReference type="VEuPathDB" id="VectorBase:RSAN_032541"/>
<feature type="region of interest" description="Disordered" evidence="9">
    <location>
        <begin position="194"/>
        <end position="241"/>
    </location>
</feature>
<dbReference type="SMART" id="SM00765">
    <property type="entry name" value="MANEC"/>
    <property type="match status" value="1"/>
</dbReference>
<dbReference type="PANTHER" id="PTHR46876">
    <property type="entry name" value="LOW-DENSITY LIPOPROTEIN RECEPTOR-RELATED PROTEIN 11"/>
    <property type="match status" value="1"/>
</dbReference>
<keyword evidence="3 11" id="KW-0732">Signal</keyword>
<dbReference type="Proteomes" id="UP000821837">
    <property type="component" value="Chromosome 11"/>
</dbReference>
<accession>A0A9D4T3Z5</accession>
<dbReference type="InterPro" id="IPR013980">
    <property type="entry name" value="MANSC_dom"/>
</dbReference>
<proteinExistence type="predicted"/>
<feature type="transmembrane region" description="Helical" evidence="10">
    <location>
        <begin position="626"/>
        <end position="648"/>
    </location>
</feature>
<evidence type="ECO:0000313" key="13">
    <source>
        <dbReference type="EMBL" id="KAH7972121.1"/>
    </source>
</evidence>
<keyword evidence="2 10" id="KW-0812">Transmembrane</keyword>
<dbReference type="PANTHER" id="PTHR46876:SF1">
    <property type="entry name" value="LOW-DENSITY LIPOPROTEIN RECEPTOR-RELATED PROTEIN 11"/>
    <property type="match status" value="1"/>
</dbReference>
<dbReference type="PROSITE" id="PS50986">
    <property type="entry name" value="MANSC"/>
    <property type="match status" value="1"/>
</dbReference>
<feature type="domain" description="MANSC" evidence="12">
    <location>
        <begin position="85"/>
        <end position="162"/>
    </location>
</feature>
<feature type="compositionally biased region" description="Low complexity" evidence="9">
    <location>
        <begin position="572"/>
        <end position="582"/>
    </location>
</feature>
<evidence type="ECO:0000313" key="14">
    <source>
        <dbReference type="Proteomes" id="UP000821837"/>
    </source>
</evidence>
<dbReference type="InterPro" id="IPR036055">
    <property type="entry name" value="LDL_receptor-like_sf"/>
</dbReference>
<evidence type="ECO:0000256" key="11">
    <source>
        <dbReference type="SAM" id="SignalP"/>
    </source>
</evidence>
<dbReference type="SUPFAM" id="SSF57424">
    <property type="entry name" value="LDL receptor-like module"/>
    <property type="match status" value="1"/>
</dbReference>
<name>A0A9D4T3Z5_RHISA</name>
<dbReference type="EMBL" id="JABSTV010001247">
    <property type="protein sequence ID" value="KAH7972121.1"/>
    <property type="molecule type" value="Genomic_DNA"/>
</dbReference>
<keyword evidence="14" id="KW-1185">Reference proteome</keyword>
<comment type="subcellular location">
    <subcellularLocation>
        <location evidence="1">Membrane</location>
        <topology evidence="1">Single-pass type I membrane protein</topology>
    </subcellularLocation>
</comment>
<evidence type="ECO:0000256" key="3">
    <source>
        <dbReference type="ARBA" id="ARBA00022729"/>
    </source>
</evidence>
<dbReference type="GO" id="GO:0016020">
    <property type="term" value="C:membrane"/>
    <property type="evidence" value="ECO:0007669"/>
    <property type="project" value="UniProtKB-SubCell"/>
</dbReference>
<dbReference type="CDD" id="cd00112">
    <property type="entry name" value="LDLa"/>
    <property type="match status" value="1"/>
</dbReference>
<evidence type="ECO:0000256" key="10">
    <source>
        <dbReference type="SAM" id="Phobius"/>
    </source>
</evidence>
<evidence type="ECO:0000256" key="7">
    <source>
        <dbReference type="ARBA" id="ARBA00023180"/>
    </source>
</evidence>
<evidence type="ECO:0000256" key="4">
    <source>
        <dbReference type="ARBA" id="ARBA00022989"/>
    </source>
</evidence>
<comment type="caution">
    <text evidence="8">Lacks conserved residue(s) required for the propagation of feature annotation.</text>
</comment>
<dbReference type="InterPro" id="IPR011106">
    <property type="entry name" value="MANSC_N"/>
</dbReference>
<feature type="region of interest" description="Disordered" evidence="9">
    <location>
        <begin position="286"/>
        <end position="393"/>
    </location>
</feature>
<reference evidence="13" key="1">
    <citation type="journal article" date="2020" name="Cell">
        <title>Large-Scale Comparative Analyses of Tick Genomes Elucidate Their Genetic Diversity and Vector Capacities.</title>
        <authorList>
            <consortium name="Tick Genome and Microbiome Consortium (TIGMIC)"/>
            <person name="Jia N."/>
            <person name="Wang J."/>
            <person name="Shi W."/>
            <person name="Du L."/>
            <person name="Sun Y."/>
            <person name="Zhan W."/>
            <person name="Jiang J.F."/>
            <person name="Wang Q."/>
            <person name="Zhang B."/>
            <person name="Ji P."/>
            <person name="Bell-Sakyi L."/>
            <person name="Cui X.M."/>
            <person name="Yuan T.T."/>
            <person name="Jiang B.G."/>
            <person name="Yang W.F."/>
            <person name="Lam T.T."/>
            <person name="Chang Q.C."/>
            <person name="Ding S.J."/>
            <person name="Wang X.J."/>
            <person name="Zhu J.G."/>
            <person name="Ruan X.D."/>
            <person name="Zhao L."/>
            <person name="Wei J.T."/>
            <person name="Ye R.Z."/>
            <person name="Que T.C."/>
            <person name="Du C.H."/>
            <person name="Zhou Y.H."/>
            <person name="Cheng J.X."/>
            <person name="Dai P.F."/>
            <person name="Guo W.B."/>
            <person name="Han X.H."/>
            <person name="Huang E.J."/>
            <person name="Li L.F."/>
            <person name="Wei W."/>
            <person name="Gao Y.C."/>
            <person name="Liu J.Z."/>
            <person name="Shao H.Z."/>
            <person name="Wang X."/>
            <person name="Wang C.C."/>
            <person name="Yang T.C."/>
            <person name="Huo Q.B."/>
            <person name="Li W."/>
            <person name="Chen H.Y."/>
            <person name="Chen S.E."/>
            <person name="Zhou L.G."/>
            <person name="Ni X.B."/>
            <person name="Tian J.H."/>
            <person name="Sheng Y."/>
            <person name="Liu T."/>
            <person name="Pan Y.S."/>
            <person name="Xia L.Y."/>
            <person name="Li J."/>
            <person name="Zhao F."/>
            <person name="Cao W.C."/>
        </authorList>
    </citation>
    <scope>NUCLEOTIDE SEQUENCE</scope>
    <source>
        <strain evidence="13">Rsan-2018</strain>
    </source>
</reference>
<sequence>MCRVCACKVAGLAVFLVLLSITFAQEGFTAKPTVAAAKPSLPVAAASQAAIVPGGGRTLQKRPNPSHSIAETSAAMRDALESFQVNENRIIRTEDSRRMGARYLNETELSSNRDCTLWCWETTSCNVAVFEEKGKGSCYLFDCGPPSHFLCLFTAHTFYTVSVLTLPTRNTEAPVWSGSHHEQELTQLRQPRPLLTSDAGAPPHNPPAVTQAPKPTTSTSTPHQANVGQAENDQDESPDSHQCQHYQFRCQNSSECIAVYNVCDGIPQCVDGSDEAEDLKCPGAKIPEASSATASPSTTTLPTTAEHARPGSTAAVDTEQQDRAPPANSPQPSAGDDGPRHSPAVDMGGRIPKPMLNGHNSFPPLPHNNRLRWGDESSHSHARPEYRDPYEEPFAPEQKYYDYGQAYPESYRYWINDADTQLYPMVADGLPTQSLENEPPLVPVDQSDSYGPQPYAPTVAPYSRRLHPGIGGGHSNRPVQGLQQDMPGGKLAEQAIGQQQGLTQDSQPDSQLETQPQAPEQPKLKPHPVMPAKPLAPATNEDDTFYQPVVEVAPPPAPHQSSSKHITEHLQKPQAKPAKAAAGSEVPHHNERPVQYSRLHEVANMQVSFTQVEQGSRGAEPESGSAVLALTLGLCITGLLLVLVGCRLRLARHRLARRGGRSSLAHDADYLVNGMYL</sequence>
<dbReference type="AlphaFoldDB" id="A0A9D4T3Z5"/>
<feature type="signal peptide" evidence="11">
    <location>
        <begin position="1"/>
        <end position="24"/>
    </location>
</feature>
<organism evidence="13 14">
    <name type="scientific">Rhipicephalus sanguineus</name>
    <name type="common">Brown dog tick</name>
    <name type="synonym">Ixodes sanguineus</name>
    <dbReference type="NCBI Taxonomy" id="34632"/>
    <lineage>
        <taxon>Eukaryota</taxon>
        <taxon>Metazoa</taxon>
        <taxon>Ecdysozoa</taxon>
        <taxon>Arthropoda</taxon>
        <taxon>Chelicerata</taxon>
        <taxon>Arachnida</taxon>
        <taxon>Acari</taxon>
        <taxon>Parasitiformes</taxon>
        <taxon>Ixodida</taxon>
        <taxon>Ixodoidea</taxon>
        <taxon>Ixodidae</taxon>
        <taxon>Rhipicephalinae</taxon>
        <taxon>Rhipicephalus</taxon>
        <taxon>Rhipicephalus</taxon>
    </lineage>
</organism>
<feature type="compositionally biased region" description="Polar residues" evidence="9">
    <location>
        <begin position="496"/>
        <end position="518"/>
    </location>
</feature>
<reference evidence="13" key="2">
    <citation type="submission" date="2021-09" db="EMBL/GenBank/DDBJ databases">
        <authorList>
            <person name="Jia N."/>
            <person name="Wang J."/>
            <person name="Shi W."/>
            <person name="Du L."/>
            <person name="Sun Y."/>
            <person name="Zhan W."/>
            <person name="Jiang J."/>
            <person name="Wang Q."/>
            <person name="Zhang B."/>
            <person name="Ji P."/>
            <person name="Sakyi L.B."/>
            <person name="Cui X."/>
            <person name="Yuan T."/>
            <person name="Jiang B."/>
            <person name="Yang W."/>
            <person name="Lam T.T.-Y."/>
            <person name="Chang Q."/>
            <person name="Ding S."/>
            <person name="Wang X."/>
            <person name="Zhu J."/>
            <person name="Ruan X."/>
            <person name="Zhao L."/>
            <person name="Wei J."/>
            <person name="Que T."/>
            <person name="Du C."/>
            <person name="Cheng J."/>
            <person name="Dai P."/>
            <person name="Han X."/>
            <person name="Huang E."/>
            <person name="Gao Y."/>
            <person name="Liu J."/>
            <person name="Shao H."/>
            <person name="Ye R."/>
            <person name="Li L."/>
            <person name="Wei W."/>
            <person name="Wang X."/>
            <person name="Wang C."/>
            <person name="Huo Q."/>
            <person name="Li W."/>
            <person name="Guo W."/>
            <person name="Chen H."/>
            <person name="Chen S."/>
            <person name="Zhou L."/>
            <person name="Zhou L."/>
            <person name="Ni X."/>
            <person name="Tian J."/>
            <person name="Zhou Y."/>
            <person name="Sheng Y."/>
            <person name="Liu T."/>
            <person name="Pan Y."/>
            <person name="Xia L."/>
            <person name="Li J."/>
            <person name="Zhao F."/>
            <person name="Cao W."/>
        </authorList>
    </citation>
    <scope>NUCLEOTIDE SEQUENCE</scope>
    <source>
        <strain evidence="13">Rsan-2018</strain>
        <tissue evidence="13">Larvae</tissue>
    </source>
</reference>
<dbReference type="InterPro" id="IPR023415">
    <property type="entry name" value="LDLR_class-A_CS"/>
</dbReference>